<name>A0A7J5JZ96_BACT4</name>
<dbReference type="PANTHER" id="PTHR11102">
    <property type="entry name" value="SEL-1-LIKE PROTEIN"/>
    <property type="match status" value="1"/>
</dbReference>
<dbReference type="SUPFAM" id="SSF81901">
    <property type="entry name" value="HCP-like"/>
    <property type="match status" value="2"/>
</dbReference>
<gene>
    <name evidence="2" type="ORF">GAN75_09615</name>
</gene>
<sequence>MPIGAITMILANVGLQIYNNWCGSRQNKQLQQKREEFERTARERNTQRMWQLMREGQELTRQLEEEKHQQRLEELKNDIGSLLQKLTYAATINNWPLNVLPIVMKNQALGNLLANQEESIALHCIFTPSNSLEFNRTVFPRIEEALEAYCNQHWSVMSDHPILFYSGAWKSQQSPTEVQIDSMRTALSNLPTLLITPFFRPNDGKLVFHVRIWGVGASSCDEFSIPEIEPTDFQRNYKTGDDYVNDTELMDELIEDLVPYLQCLIGYMADTYFWSSLGKAPHLPLLLTNGTINTDGMKYLVDDTREYYDNLLEEGQKKSKEQPFAENHLQNLIAGCSCIWDEETVNKKNVEIVLNAVCSLTRKQYDSLRELTQRESLNTIDINVLNIIIDLLRRFGFVKEAEWIEVEKSESVTVKAREEEKKSNYTQECQTLESTDIIYLKELANLNDAYALFRLGELYEYSIVGEYDLNKAKVYYEKSIKGNCCLAIIKNEIDRYKKDKHYNKEQIEEQIEELQLLFSNNNCQSILYSVELSHLGIYDLLEKDELLAILDIVEDSNHPYAYYLGANIIIDCYGNKYPSKIIDLLKKSANLGYVSAQLLLADIYKEGTFVSKSSEKCIKYNKLAAAQGSAEAFTNLGICILEGFGMKKSKEKAIEMFEMAAELGDKDAQLFLNR</sequence>
<feature type="coiled-coil region" evidence="1">
    <location>
        <begin position="497"/>
        <end position="524"/>
    </location>
</feature>
<evidence type="ECO:0000313" key="2">
    <source>
        <dbReference type="EMBL" id="KAB4456827.1"/>
    </source>
</evidence>
<accession>A0A7J5JZ96</accession>
<evidence type="ECO:0000313" key="3">
    <source>
        <dbReference type="Proteomes" id="UP000436825"/>
    </source>
</evidence>
<dbReference type="InterPro" id="IPR050767">
    <property type="entry name" value="Sel1_AlgK"/>
</dbReference>
<dbReference type="AlphaFoldDB" id="A0A7J5JZ96"/>
<reference evidence="2 3" key="1">
    <citation type="journal article" date="2019" name="Nat. Med.">
        <title>A library of human gut bacterial isolates paired with longitudinal multiomics data enables mechanistic microbiome research.</title>
        <authorList>
            <person name="Poyet M."/>
            <person name="Groussin M."/>
            <person name="Gibbons S.M."/>
            <person name="Avila-Pacheco J."/>
            <person name="Jiang X."/>
            <person name="Kearney S.M."/>
            <person name="Perrotta A.R."/>
            <person name="Berdy B."/>
            <person name="Zhao S."/>
            <person name="Lieberman T.D."/>
            <person name="Swanson P.K."/>
            <person name="Smith M."/>
            <person name="Roesemann S."/>
            <person name="Alexander J.E."/>
            <person name="Rich S.A."/>
            <person name="Livny J."/>
            <person name="Vlamakis H."/>
            <person name="Clish C."/>
            <person name="Bullock K."/>
            <person name="Deik A."/>
            <person name="Scott J."/>
            <person name="Pierce K.A."/>
            <person name="Xavier R.J."/>
            <person name="Alm E.J."/>
        </authorList>
    </citation>
    <scope>NUCLEOTIDE SEQUENCE [LARGE SCALE GENOMIC DNA]</scope>
    <source>
        <strain evidence="2 3">BIOML-A160</strain>
    </source>
</reference>
<dbReference type="Pfam" id="PF08238">
    <property type="entry name" value="Sel1"/>
    <property type="match status" value="3"/>
</dbReference>
<dbReference type="PANTHER" id="PTHR11102:SF160">
    <property type="entry name" value="ERAD-ASSOCIATED E3 UBIQUITIN-PROTEIN LIGASE COMPONENT HRD3"/>
    <property type="match status" value="1"/>
</dbReference>
<dbReference type="EMBL" id="WCRW01000005">
    <property type="protein sequence ID" value="KAB4456827.1"/>
    <property type="molecule type" value="Genomic_DNA"/>
</dbReference>
<keyword evidence="1" id="KW-0175">Coiled coil</keyword>
<organism evidence="2 3">
    <name type="scientific">Bacteroides thetaiotaomicron</name>
    <dbReference type="NCBI Taxonomy" id="818"/>
    <lineage>
        <taxon>Bacteria</taxon>
        <taxon>Pseudomonadati</taxon>
        <taxon>Bacteroidota</taxon>
        <taxon>Bacteroidia</taxon>
        <taxon>Bacteroidales</taxon>
        <taxon>Bacteroidaceae</taxon>
        <taxon>Bacteroides</taxon>
    </lineage>
</organism>
<dbReference type="SMART" id="SM00671">
    <property type="entry name" value="SEL1"/>
    <property type="match status" value="3"/>
</dbReference>
<dbReference type="Gene3D" id="1.25.40.10">
    <property type="entry name" value="Tetratricopeptide repeat domain"/>
    <property type="match status" value="2"/>
</dbReference>
<dbReference type="InterPro" id="IPR006597">
    <property type="entry name" value="Sel1-like"/>
</dbReference>
<comment type="caution">
    <text evidence="2">The sequence shown here is derived from an EMBL/GenBank/DDBJ whole genome shotgun (WGS) entry which is preliminary data.</text>
</comment>
<protein>
    <submittedName>
        <fullName evidence="2">Sel1 repeat family protein</fullName>
    </submittedName>
</protein>
<dbReference type="Proteomes" id="UP000436825">
    <property type="component" value="Unassembled WGS sequence"/>
</dbReference>
<dbReference type="InterPro" id="IPR011990">
    <property type="entry name" value="TPR-like_helical_dom_sf"/>
</dbReference>
<evidence type="ECO:0000256" key="1">
    <source>
        <dbReference type="SAM" id="Coils"/>
    </source>
</evidence>
<proteinExistence type="predicted"/>
<feature type="coiled-coil region" evidence="1">
    <location>
        <begin position="27"/>
        <end position="85"/>
    </location>
</feature>